<dbReference type="Proteomes" id="UP000232122">
    <property type="component" value="Unassembled WGS sequence"/>
</dbReference>
<dbReference type="GO" id="GO:0046464">
    <property type="term" value="P:acylglycerol catabolic process"/>
    <property type="evidence" value="ECO:0007669"/>
    <property type="project" value="TreeGrafter"/>
</dbReference>
<dbReference type="PANTHER" id="PTHR43798:SF5">
    <property type="entry name" value="MONOACYLGLYCEROL LIPASE ABHD6"/>
    <property type="match status" value="1"/>
</dbReference>
<comment type="caution">
    <text evidence="3">The sequence shown here is derived from an EMBL/GenBank/DDBJ whole genome shotgun (WGS) entry which is preliminary data.</text>
</comment>
<dbReference type="AlphaFoldDB" id="A0A2N0B9H7"/>
<reference evidence="3" key="1">
    <citation type="submission" date="2017-07" db="EMBL/GenBank/DDBJ databases">
        <title>Leptospira spp. isolated from tropical soils.</title>
        <authorList>
            <person name="Thibeaux R."/>
            <person name="Iraola G."/>
            <person name="Ferres I."/>
            <person name="Bierque E."/>
            <person name="Girault D."/>
            <person name="Soupe-Gilbert M.-E."/>
            <person name="Picardeau M."/>
            <person name="Goarant C."/>
        </authorList>
    </citation>
    <scope>NUCLEOTIDE SEQUENCE [LARGE SCALE GENOMIC DNA]</scope>
    <source>
        <strain evidence="3">ATI7-C-A5</strain>
    </source>
</reference>
<sequence>MNFRLSSFRSSPSLGKVFLFTVSILFLLSSCSNTLIQSGLAWEHYRSGLEVKTVTAGGYRWKYLEGGAGETILLIHGFGGDKDNWTRFVRTLSDSYHVISPDLPGFGENDRKSEDEYSISSQTRRLHEFASVLGLKRFHLIGNSMGGFISGMYAIRYPEQVDTLALVDTAGVSSPVPSELSVYLSRGKNPLVVENEKDFEFLMNFIFVKPPYIPFFLKTYFSERAIRSREFNEKIYREIRGEFGALETGMRSIRARTLILWGDADRVIHVSSSDVLQKGIPGSVRVLLKDCGHSPQLERPAESAEVYRNFLKGNLR</sequence>
<dbReference type="RefSeq" id="WP_100764987.1">
    <property type="nucleotide sequence ID" value="NZ_NPEF02000005.1"/>
</dbReference>
<dbReference type="PRINTS" id="PR00111">
    <property type="entry name" value="ABHYDROLASE"/>
</dbReference>
<evidence type="ECO:0000313" key="4">
    <source>
        <dbReference type="Proteomes" id="UP000232122"/>
    </source>
</evidence>
<dbReference type="Gene3D" id="3.40.50.1820">
    <property type="entry name" value="alpha/beta hydrolase"/>
    <property type="match status" value="1"/>
</dbReference>
<evidence type="ECO:0000313" key="2">
    <source>
        <dbReference type="EMBL" id="MDV6235257.1"/>
    </source>
</evidence>
<reference evidence="2" key="3">
    <citation type="submission" date="2023-10" db="EMBL/GenBank/DDBJ databases">
        <authorList>
            <person name="Picardeau M."/>
            <person name="Thibeaux R."/>
        </authorList>
    </citation>
    <scope>NUCLEOTIDE SEQUENCE</scope>
    <source>
        <strain evidence="2">ATI7-C-A5</strain>
    </source>
</reference>
<dbReference type="InterPro" id="IPR029058">
    <property type="entry name" value="AB_hydrolase_fold"/>
</dbReference>
<keyword evidence="4" id="KW-1185">Reference proteome</keyword>
<dbReference type="InterPro" id="IPR000073">
    <property type="entry name" value="AB_hydrolase_1"/>
</dbReference>
<dbReference type="SUPFAM" id="SSF53474">
    <property type="entry name" value="alpha/beta-Hydrolases"/>
    <property type="match status" value="1"/>
</dbReference>
<reference evidence="2 4" key="2">
    <citation type="journal article" date="2018" name="Microb. Genom.">
        <title>Deciphering the unexplored Leptospira diversity from soils uncovers genomic evolution to virulence.</title>
        <authorList>
            <person name="Thibeaux R."/>
            <person name="Iraola G."/>
            <person name="Ferres I."/>
            <person name="Bierque E."/>
            <person name="Girault D."/>
            <person name="Soupe-Gilbert M.E."/>
            <person name="Picardeau M."/>
            <person name="Goarant C."/>
        </authorList>
    </citation>
    <scope>NUCLEOTIDE SEQUENCE [LARGE SCALE GENOMIC DNA]</scope>
    <source>
        <strain evidence="2 4">ATI7-C-A5</strain>
    </source>
</reference>
<dbReference type="GO" id="GO:0047372">
    <property type="term" value="F:monoacylglycerol lipase activity"/>
    <property type="evidence" value="ECO:0007669"/>
    <property type="project" value="TreeGrafter"/>
</dbReference>
<dbReference type="EMBL" id="NPEF02000005">
    <property type="protein sequence ID" value="MDV6235257.1"/>
    <property type="molecule type" value="Genomic_DNA"/>
</dbReference>
<feature type="domain" description="AB hydrolase-1" evidence="1">
    <location>
        <begin position="71"/>
        <end position="176"/>
    </location>
</feature>
<dbReference type="EMBL" id="NPEF01000076">
    <property type="protein sequence ID" value="PJZ93201.1"/>
    <property type="molecule type" value="Genomic_DNA"/>
</dbReference>
<dbReference type="GO" id="GO:0016020">
    <property type="term" value="C:membrane"/>
    <property type="evidence" value="ECO:0007669"/>
    <property type="project" value="TreeGrafter"/>
</dbReference>
<accession>A0A2N0B9H7</accession>
<dbReference type="OrthoDB" id="252464at2"/>
<proteinExistence type="predicted"/>
<dbReference type="InterPro" id="IPR050266">
    <property type="entry name" value="AB_hydrolase_sf"/>
</dbReference>
<organism evidence="3">
    <name type="scientific">Leptospira ellisii</name>
    <dbReference type="NCBI Taxonomy" id="2023197"/>
    <lineage>
        <taxon>Bacteria</taxon>
        <taxon>Pseudomonadati</taxon>
        <taxon>Spirochaetota</taxon>
        <taxon>Spirochaetia</taxon>
        <taxon>Leptospirales</taxon>
        <taxon>Leptospiraceae</taxon>
        <taxon>Leptospira</taxon>
    </lineage>
</organism>
<protein>
    <submittedName>
        <fullName evidence="3">Alpha/beta hydrolase</fullName>
    </submittedName>
</protein>
<dbReference type="PROSITE" id="PS51257">
    <property type="entry name" value="PROKAR_LIPOPROTEIN"/>
    <property type="match status" value="1"/>
</dbReference>
<keyword evidence="3" id="KW-0378">Hydrolase</keyword>
<name>A0A2N0B9H7_9LEPT</name>
<evidence type="ECO:0000259" key="1">
    <source>
        <dbReference type="Pfam" id="PF00561"/>
    </source>
</evidence>
<dbReference type="PANTHER" id="PTHR43798">
    <property type="entry name" value="MONOACYLGLYCEROL LIPASE"/>
    <property type="match status" value="1"/>
</dbReference>
<gene>
    <name evidence="2" type="ORF">CH379_006415</name>
    <name evidence="3" type="ORF">CH379_09070</name>
</gene>
<evidence type="ECO:0000313" key="3">
    <source>
        <dbReference type="EMBL" id="PJZ93201.1"/>
    </source>
</evidence>
<dbReference type="Pfam" id="PF00561">
    <property type="entry name" value="Abhydrolase_1"/>
    <property type="match status" value="1"/>
</dbReference>